<evidence type="ECO:0000256" key="3">
    <source>
        <dbReference type="ARBA" id="ARBA00023125"/>
    </source>
</evidence>
<dbReference type="PANTHER" id="PTHR30419">
    <property type="entry name" value="HTH-TYPE TRANSCRIPTIONAL REGULATOR YBHD"/>
    <property type="match status" value="1"/>
</dbReference>
<dbReference type="Gene3D" id="3.40.190.290">
    <property type="match status" value="1"/>
</dbReference>
<keyword evidence="3" id="KW-0238">DNA-binding</keyword>
<comment type="similarity">
    <text evidence="1">Belongs to the LysR transcriptional regulatory family.</text>
</comment>
<dbReference type="InterPro" id="IPR036388">
    <property type="entry name" value="WH-like_DNA-bd_sf"/>
</dbReference>
<evidence type="ECO:0000256" key="4">
    <source>
        <dbReference type="ARBA" id="ARBA00023163"/>
    </source>
</evidence>
<organism evidence="6 7">
    <name type="scientific">Noviherbaspirillum album</name>
    <dbReference type="NCBI Taxonomy" id="3080276"/>
    <lineage>
        <taxon>Bacteria</taxon>
        <taxon>Pseudomonadati</taxon>
        <taxon>Pseudomonadota</taxon>
        <taxon>Betaproteobacteria</taxon>
        <taxon>Burkholderiales</taxon>
        <taxon>Oxalobacteraceae</taxon>
        <taxon>Noviherbaspirillum</taxon>
    </lineage>
</organism>
<dbReference type="InterPro" id="IPR000847">
    <property type="entry name" value="LysR_HTH_N"/>
</dbReference>
<feature type="domain" description="HTH lysR-type" evidence="5">
    <location>
        <begin position="15"/>
        <end position="72"/>
    </location>
</feature>
<protein>
    <submittedName>
        <fullName evidence="6">LysR substrate-binding domain-containing protein</fullName>
    </submittedName>
</protein>
<dbReference type="Proteomes" id="UP001352263">
    <property type="component" value="Unassembled WGS sequence"/>
</dbReference>
<dbReference type="InterPro" id="IPR050950">
    <property type="entry name" value="HTH-type_LysR_regulators"/>
</dbReference>
<dbReference type="Gene3D" id="1.10.10.10">
    <property type="entry name" value="Winged helix-like DNA-binding domain superfamily/Winged helix DNA-binding domain"/>
    <property type="match status" value="1"/>
</dbReference>
<name>A0ABU6J2Z6_9BURK</name>
<sequence length="314" mass="34707">MADLIEIERYIRRSMKIRHLHLLVELAVRKSIGDTATAINVTQPAVSKMLSEIEEGIGLPLFERVGRVLIPTVYGQCLIRHAREILASVQFVSEELRSLSGGVVGKVVIGMMSVAAPVLIPQMVGLLKQSWPGINLSLREGSMEEHLSDLRVGKLDLVVGRLLKEFSSDDLHEEVLLDDPVVLVVASNHPLAYREEVEWHELNGLPWILPPEGAPMRLRLESLLATHNVSSPNNVVESISLLANLSLLQAYPVLGLYPQSLARQHETSGLLRVLPLSLGQVLTPVGMVWLSNRLPSPALETVQETMRSAVRIIR</sequence>
<dbReference type="EMBL" id="JAWIIV010000001">
    <property type="protein sequence ID" value="MEC4717995.1"/>
    <property type="molecule type" value="Genomic_DNA"/>
</dbReference>
<keyword evidence="4" id="KW-0804">Transcription</keyword>
<gene>
    <name evidence="6" type="ORF">RY831_02425</name>
</gene>
<dbReference type="Pfam" id="PF00126">
    <property type="entry name" value="HTH_1"/>
    <property type="match status" value="1"/>
</dbReference>
<evidence type="ECO:0000259" key="5">
    <source>
        <dbReference type="PROSITE" id="PS50931"/>
    </source>
</evidence>
<reference evidence="6 7" key="1">
    <citation type="submission" date="2023-10" db="EMBL/GenBank/DDBJ databases">
        <title>Noviherbaspirillum sp. CPCC 100848 genome assembly.</title>
        <authorList>
            <person name="Li X.Y."/>
            <person name="Fang X.M."/>
        </authorList>
    </citation>
    <scope>NUCLEOTIDE SEQUENCE [LARGE SCALE GENOMIC DNA]</scope>
    <source>
        <strain evidence="6 7">CPCC 100848</strain>
    </source>
</reference>
<accession>A0ABU6J2Z6</accession>
<evidence type="ECO:0000256" key="1">
    <source>
        <dbReference type="ARBA" id="ARBA00009437"/>
    </source>
</evidence>
<evidence type="ECO:0000256" key="2">
    <source>
        <dbReference type="ARBA" id="ARBA00023015"/>
    </source>
</evidence>
<dbReference type="InterPro" id="IPR036390">
    <property type="entry name" value="WH_DNA-bd_sf"/>
</dbReference>
<dbReference type="PRINTS" id="PR00039">
    <property type="entry name" value="HTHLYSR"/>
</dbReference>
<keyword evidence="7" id="KW-1185">Reference proteome</keyword>
<comment type="caution">
    <text evidence="6">The sequence shown here is derived from an EMBL/GenBank/DDBJ whole genome shotgun (WGS) entry which is preliminary data.</text>
</comment>
<evidence type="ECO:0000313" key="6">
    <source>
        <dbReference type="EMBL" id="MEC4717995.1"/>
    </source>
</evidence>
<dbReference type="SUPFAM" id="SSF46785">
    <property type="entry name" value="Winged helix' DNA-binding domain"/>
    <property type="match status" value="1"/>
</dbReference>
<dbReference type="InterPro" id="IPR005119">
    <property type="entry name" value="LysR_subst-bd"/>
</dbReference>
<keyword evidence="2" id="KW-0805">Transcription regulation</keyword>
<evidence type="ECO:0000313" key="7">
    <source>
        <dbReference type="Proteomes" id="UP001352263"/>
    </source>
</evidence>
<proteinExistence type="inferred from homology"/>
<dbReference type="PANTHER" id="PTHR30419:SF8">
    <property type="entry name" value="NITROGEN ASSIMILATION TRANSCRIPTIONAL ACTIVATOR-RELATED"/>
    <property type="match status" value="1"/>
</dbReference>
<dbReference type="PROSITE" id="PS50931">
    <property type="entry name" value="HTH_LYSR"/>
    <property type="match status" value="1"/>
</dbReference>
<dbReference type="Pfam" id="PF03466">
    <property type="entry name" value="LysR_substrate"/>
    <property type="match status" value="1"/>
</dbReference>
<dbReference type="SUPFAM" id="SSF53850">
    <property type="entry name" value="Periplasmic binding protein-like II"/>
    <property type="match status" value="1"/>
</dbReference>